<organism evidence="1 2">
    <name type="scientific">Faecalibacterium langellae</name>
    <dbReference type="NCBI Taxonomy" id="3435293"/>
    <lineage>
        <taxon>Bacteria</taxon>
        <taxon>Bacillati</taxon>
        <taxon>Bacillota</taxon>
        <taxon>Clostridia</taxon>
        <taxon>Eubacteriales</taxon>
        <taxon>Oscillospiraceae</taxon>
        <taxon>Faecalibacterium</taxon>
    </lineage>
</organism>
<evidence type="ECO:0000313" key="2">
    <source>
        <dbReference type="Proteomes" id="UP000220959"/>
    </source>
</evidence>
<evidence type="ECO:0000313" key="1">
    <source>
        <dbReference type="EMBL" id="PDX62527.1"/>
    </source>
</evidence>
<protein>
    <submittedName>
        <fullName evidence="1">ATPase</fullName>
    </submittedName>
</protein>
<comment type="caution">
    <text evidence="1">The sequence shown here is derived from an EMBL/GenBank/DDBJ whole genome shotgun (WGS) entry which is preliminary data.</text>
</comment>
<gene>
    <name evidence="1" type="ORF">CGS49_00505</name>
</gene>
<name>A0ACC9D403_9FIRM</name>
<accession>A0ACC9D403</accession>
<dbReference type="EMBL" id="NMTR01000001">
    <property type="protein sequence ID" value="PDX62527.1"/>
    <property type="molecule type" value="Genomic_DNA"/>
</dbReference>
<sequence length="1204" mass="137143">MNIGQMFAKSINREIKPVVKPGQVDDATVKLELQEYVVTQELQKHFAAFFSNYRRGIGADTDRIGVWISGFFGSGKSHFLKMLSYLISDKEVAGKPALEYFIEDDKITDPKVLADIRAAESVSTDVILFDIASKSRTSSAAARDVITMVFLRAFNEKLGYSYQYPRMADLERKLDADGKLQKFRDRVEELEGSSWDDAVAGIDLAQDSFVQALVEQGVMSEESARSWCDRVGEEYSISTEDFAKLVRKHIESKGNDHHVVFCVDEVGQYIGDDSNMMLDLQTLEHDLAVQCHGKAWILVTAQEAIDKIQAVNNVDFSKIQGRFDTRLSLSSSDVAEVVKKRILKKNAEAQAELKTFYPRKADALDTLLKFSGDMPEMKLYENASDFAEVYPFVPYQFNLLGKVLDAVRLFSSPGKNSSYGERSMLSMYLSTAKSLQNQEEGILVPFNAFYQGLSALVDHETAIAITNAQRNNSLNPDHAETCFEVEVLKVLFMIKNVREFDKPTVQNIATLMASRTDEDRYQLENRVETALKKLVQEQLVQNLGDNYIFLTNEEQEVNREIASRRPEDSEMNRELATLIFDENYRADKYRYPYLNGRYSFGFNRKIDGYDALSRPDNSITVKIITSRGDDADESRLKMLSSGESGDHTIFVQLHDDTRLNNELRMMLQIQNYLRSGTAGRITKYRAICEAKQEEVEERRQNVKVFLKQALSEADIYVYGSKLSGGSRDFETRLNDALKQQVERLFNHLTDIDKSVSEQDIGKLFADAGQMRLGGDGTGNSRALDDVRTRIERNSLSRTVTTSLKTLLGIFTKEPYGFLPVDVEWLVARLFADGILTLTMNHEQLSLSSRNAQEFQRLFTRVESQERLLCDIRKHATDKQKRLVRDMMRDLFEKGVSSDDDEQLMADLKKECTDLREELRRQQATYREESYLPGKNTVDAGIALMTSLIDPTTTESFYTALENAQEDYQDFKETYESLRDFFNAGQIKVFREAHDAVELYMRNQSRIDDGEVKNAAEGMRKILSMAEPYDKIRNLAVLHTTFQEKYRELLDRKSEPVKDYVADCYGRVLQHLNTLRCKEHYWSSVIAERDDALEKICSTNNLGDLELAKLDANRTKINWINTIDQYEAAHQPVVQTPAAKVSGGAPAKAAPAAPVRRRVTISIQEVTDESWQINNAAELDAYIEKLRHALKQKLDNGDTLNVDIW</sequence>
<proteinExistence type="predicted"/>
<dbReference type="Proteomes" id="UP000220959">
    <property type="component" value="Unassembled WGS sequence"/>
</dbReference>
<keyword evidence="2" id="KW-1185">Reference proteome</keyword>
<reference evidence="1 2" key="1">
    <citation type="journal article" date="2017" name="Front. Microbiol.">
        <title>New Insights into the Diversity of the Genus Faecalibacterium.</title>
        <authorList>
            <person name="Benevides L."/>
            <person name="Burman S."/>
            <person name="Martin R."/>
            <person name="Robert V."/>
            <person name="Thomas M."/>
            <person name="Miquel S."/>
            <person name="Chain F."/>
            <person name="Sokol H."/>
            <person name="Bermudez-Humaran L.G."/>
            <person name="Morrison M."/>
            <person name="Langella P."/>
            <person name="Azevedo V.A."/>
            <person name="Chatel J.M."/>
            <person name="Soares S."/>
        </authorList>
    </citation>
    <scope>NUCLEOTIDE SEQUENCE [LARGE SCALE GENOMIC DNA]</scope>
    <source>
        <strain evidence="2">CNCM I-4541</strain>
    </source>
</reference>